<keyword evidence="2" id="KW-0418">Kinase</keyword>
<sequence length="208" mass="24505">MKLPFQPYQQIWKDQFEGIKKQLSDVLQPLKPRIEHIGSTAVEGLSAKPIIDIQLGLHSEADLNRVPELLRLPHVVYYQKYNRDWPGRRFFVFLKQPALQFGIPNVVEVDEEIPEILHDHGLRLAQVHAFVKGTADWVRHIAFRDYLKAHPEIRSAYQKLKEQLVQQDWKDGNDYNKEKDQFLKTQQQLALAWYGDELNRNGRMEKVK</sequence>
<dbReference type="STRING" id="1123265.GCA_000686625_00206"/>
<evidence type="ECO:0000313" key="4">
    <source>
        <dbReference type="Proteomes" id="UP001566204"/>
    </source>
</evidence>
<dbReference type="InterPro" id="IPR043519">
    <property type="entry name" value="NT_sf"/>
</dbReference>
<dbReference type="PANTHER" id="PTHR34822">
    <property type="entry name" value="GRPB DOMAIN PROTEIN (AFU_ORTHOLOGUE AFUA_1G01530)"/>
    <property type="match status" value="1"/>
</dbReference>
<reference evidence="2 3" key="1">
    <citation type="submission" date="2019-05" db="EMBL/GenBank/DDBJ databases">
        <authorList>
            <consortium name="Pathogen Informatics"/>
        </authorList>
    </citation>
    <scope>NUCLEOTIDE SEQUENCE [LARGE SCALE GENOMIC DNA]</scope>
    <source>
        <strain evidence="2 3">NCTC11429</strain>
    </source>
</reference>
<dbReference type="GO" id="GO:0016301">
    <property type="term" value="F:kinase activity"/>
    <property type="evidence" value="ECO:0007669"/>
    <property type="project" value="UniProtKB-KW"/>
</dbReference>
<dbReference type="Pfam" id="PF04229">
    <property type="entry name" value="GrpB"/>
    <property type="match status" value="1"/>
</dbReference>
<dbReference type="Proteomes" id="UP000308196">
    <property type="component" value="Chromosome"/>
</dbReference>
<proteinExistence type="predicted"/>
<reference evidence="1 4" key="2">
    <citation type="submission" date="2024-06" db="EMBL/GenBank/DDBJ databases">
        <title>Soil Sphingobacterium thalpophilum.</title>
        <authorList>
            <person name="Yang J."/>
            <person name="Li J."/>
        </authorList>
    </citation>
    <scope>NUCLEOTIDE SEQUENCE [LARGE SCALE GENOMIC DNA]</scope>
    <source>
        <strain evidence="1 4">22g91tb</strain>
    </source>
</reference>
<protein>
    <submittedName>
        <fullName evidence="2">Dephospho-CoA kinase/protein folding accessory domain-containing protein</fullName>
    </submittedName>
    <submittedName>
        <fullName evidence="1">GrpB family protein</fullName>
    </submittedName>
</protein>
<keyword evidence="4" id="KW-1185">Reference proteome</keyword>
<accession>A0A4V6KVN9</accession>
<organism evidence="2 3">
    <name type="scientific">Sphingobacterium thalpophilum</name>
    <dbReference type="NCBI Taxonomy" id="259"/>
    <lineage>
        <taxon>Bacteria</taxon>
        <taxon>Pseudomonadati</taxon>
        <taxon>Bacteroidota</taxon>
        <taxon>Sphingobacteriia</taxon>
        <taxon>Sphingobacteriales</taxon>
        <taxon>Sphingobacteriaceae</taxon>
        <taxon>Sphingobacterium</taxon>
    </lineage>
</organism>
<evidence type="ECO:0000313" key="2">
    <source>
        <dbReference type="EMBL" id="VTR53598.1"/>
    </source>
</evidence>
<dbReference type="GeneID" id="78465433"/>
<dbReference type="Gene3D" id="3.30.460.10">
    <property type="entry name" value="Beta Polymerase, domain 2"/>
    <property type="match status" value="1"/>
</dbReference>
<gene>
    <name evidence="1" type="ORF">ABTW24_06655</name>
    <name evidence="2" type="ORF">NCTC11429_04869</name>
</gene>
<dbReference type="Proteomes" id="UP001566204">
    <property type="component" value="Unassembled WGS sequence"/>
</dbReference>
<keyword evidence="2" id="KW-0808">Transferase</keyword>
<dbReference type="InterPro" id="IPR007344">
    <property type="entry name" value="GrpB/CoaE"/>
</dbReference>
<dbReference type="EMBL" id="LR590484">
    <property type="protein sequence ID" value="VTR53598.1"/>
    <property type="molecule type" value="Genomic_DNA"/>
</dbReference>
<dbReference type="EMBL" id="JBEOQB010000002">
    <property type="protein sequence ID" value="MEZ0451268.1"/>
    <property type="molecule type" value="Genomic_DNA"/>
</dbReference>
<evidence type="ECO:0000313" key="1">
    <source>
        <dbReference type="EMBL" id="MEZ0451268.1"/>
    </source>
</evidence>
<dbReference type="AlphaFoldDB" id="A0A4V6KVN9"/>
<dbReference type="PANTHER" id="PTHR34822:SF1">
    <property type="entry name" value="GRPB FAMILY PROTEIN"/>
    <property type="match status" value="1"/>
</dbReference>
<evidence type="ECO:0000313" key="3">
    <source>
        <dbReference type="Proteomes" id="UP000308196"/>
    </source>
</evidence>
<dbReference type="KEGG" id="stha:NCTC11429_04869"/>
<dbReference type="RefSeq" id="WP_028068357.1">
    <property type="nucleotide sequence ID" value="NZ_CP141191.1"/>
</dbReference>
<dbReference type="SUPFAM" id="SSF81301">
    <property type="entry name" value="Nucleotidyltransferase"/>
    <property type="match status" value="1"/>
</dbReference>
<name>A0A4V6KVN9_9SPHI</name>